<comment type="catalytic activity">
    <reaction evidence="9 12">
        <text>O-phospho-L-seryl-[protein] + H2O = L-seryl-[protein] + phosphate</text>
        <dbReference type="Rhea" id="RHEA:20629"/>
        <dbReference type="Rhea" id="RHEA-COMP:9863"/>
        <dbReference type="Rhea" id="RHEA-COMP:11604"/>
        <dbReference type="ChEBI" id="CHEBI:15377"/>
        <dbReference type="ChEBI" id="CHEBI:29999"/>
        <dbReference type="ChEBI" id="CHEBI:43474"/>
        <dbReference type="ChEBI" id="CHEBI:83421"/>
        <dbReference type="EC" id="3.1.3.16"/>
    </reaction>
</comment>
<evidence type="ECO:0000256" key="6">
    <source>
        <dbReference type="ARBA" id="ARBA00022833"/>
    </source>
</evidence>
<evidence type="ECO:0000256" key="5">
    <source>
        <dbReference type="ARBA" id="ARBA00022801"/>
    </source>
</evidence>
<dbReference type="Gene3D" id="1.25.40.820">
    <property type="match status" value="1"/>
</dbReference>
<evidence type="ECO:0000256" key="7">
    <source>
        <dbReference type="ARBA" id="ARBA00022912"/>
    </source>
</evidence>
<comment type="subcellular location">
    <subcellularLocation>
        <location evidence="1 12">Nucleus</location>
    </subcellularLocation>
</comment>
<evidence type="ECO:0000256" key="2">
    <source>
        <dbReference type="ARBA" id="ARBA00005676"/>
    </source>
</evidence>
<protein>
    <recommendedName>
        <fullName evidence="12">RNA polymerase II subunit B1 CTD phosphatase RPAP2 homolog</fullName>
        <ecNumber evidence="12">3.1.3.16</ecNumber>
    </recommendedName>
</protein>
<evidence type="ECO:0000256" key="10">
    <source>
        <dbReference type="ARBA" id="ARBA00048336"/>
    </source>
</evidence>
<evidence type="ECO:0000256" key="12">
    <source>
        <dbReference type="RuleBase" id="RU367080"/>
    </source>
</evidence>
<dbReference type="PROSITE" id="PS51479">
    <property type="entry name" value="ZF_RTR1"/>
    <property type="match status" value="1"/>
</dbReference>
<evidence type="ECO:0000256" key="3">
    <source>
        <dbReference type="ARBA" id="ARBA00022723"/>
    </source>
</evidence>
<keyword evidence="8 12" id="KW-0539">Nucleus</keyword>
<keyword evidence="3 12" id="KW-0479">Metal-binding</keyword>
<dbReference type="GO" id="GO:0005737">
    <property type="term" value="C:cytoplasm"/>
    <property type="evidence" value="ECO:0007669"/>
    <property type="project" value="TreeGrafter"/>
</dbReference>
<dbReference type="GO" id="GO:0008270">
    <property type="term" value="F:zinc ion binding"/>
    <property type="evidence" value="ECO:0007669"/>
    <property type="project" value="UniProtKB-KW"/>
</dbReference>
<keyword evidence="6 12" id="KW-0862">Zinc</keyword>
<keyword evidence="16" id="KW-1185">Reference proteome</keyword>
<gene>
    <name evidence="15" type="ORF">PARMNEM_LOCUS18216</name>
</gene>
<dbReference type="PANTHER" id="PTHR14732:SF0">
    <property type="entry name" value="RNA POLYMERASE II SUBUNIT B1 CTD PHOSPHATASE RPAP2-RELATED"/>
    <property type="match status" value="1"/>
</dbReference>
<proteinExistence type="inferred from homology"/>
<sequence length="597" mass="69054">MAETLRKQRKKPTKIEEMTKEQIRQAIIKKQECSAKAQKIVESLLENGITETYFLQCLPEINQCHFEDVIEERCIIHLCGYPLCQKTLLEKDIPKQKYRISIKTNKVYDITTRKSFCSNSCYKSAMHVKKQMLTSPLWFREYEEIPQFYLLPQDSVGILGQEVDLALIEPAKIKPEIATFTSINDFTSASLHDIGHTSNDKNATSANHTPHTNNQDAKSKSEQMDIQTERSESDDKIKEENIKSGTSTCNDNFNEIIGKEISQVKDKVELKSKQHKIIPNSLNIVGEIIEKPEKRIDPILIDNLKKLEITKEARSFKKPLQRKQPSVIAIAIEVEKCLAEWFTVDTMIFIFGEERVKEMVANKGEHIKEYINNYAQSIFYNSNTYDQYQALCRKLHMLELEDRKYDAQTMQREMKPLPNYTVLQEESKKMKLKVKAFLSGETEILESESINPESPPEEGSTTQLPLVHKNAQNALRRRIVCEHLNKVLPELLRSLNLSTLTISSDVRLLVNTFKLKANNIMFKPIQWTLIAIVFIKLLSLRDQGLHYLLEQPTAFQHLQLLLLSYKQDGDYLDRLISWLTDIDRLLNVNETQLTTES</sequence>
<dbReference type="EMBL" id="CAVLGL010000115">
    <property type="protein sequence ID" value="CAK1599325.1"/>
    <property type="molecule type" value="Genomic_DNA"/>
</dbReference>
<reference evidence="15 16" key="1">
    <citation type="submission" date="2023-11" db="EMBL/GenBank/DDBJ databases">
        <authorList>
            <person name="Hedman E."/>
            <person name="Englund M."/>
            <person name="Stromberg M."/>
            <person name="Nyberg Akerstrom W."/>
            <person name="Nylinder S."/>
            <person name="Jareborg N."/>
            <person name="Kallberg Y."/>
            <person name="Kronander E."/>
        </authorList>
    </citation>
    <scope>NUCLEOTIDE SEQUENCE [LARGE SCALE GENOMIC DNA]</scope>
</reference>
<evidence type="ECO:0000256" key="11">
    <source>
        <dbReference type="PROSITE-ProRule" id="PRU00812"/>
    </source>
</evidence>
<comment type="similarity">
    <text evidence="2 11 12">Belongs to the RPAP2 family.</text>
</comment>
<evidence type="ECO:0000259" key="14">
    <source>
        <dbReference type="PROSITE" id="PS51479"/>
    </source>
</evidence>
<evidence type="ECO:0000256" key="8">
    <source>
        <dbReference type="ARBA" id="ARBA00023242"/>
    </source>
</evidence>
<dbReference type="GO" id="GO:0008420">
    <property type="term" value="F:RNA polymerase II CTD heptapeptide repeat phosphatase activity"/>
    <property type="evidence" value="ECO:0007669"/>
    <property type="project" value="UniProtKB-UniRule"/>
</dbReference>
<comment type="caution">
    <text evidence="15">The sequence shown here is derived from an EMBL/GenBank/DDBJ whole genome shotgun (WGS) entry which is preliminary data.</text>
</comment>
<dbReference type="AlphaFoldDB" id="A0AAV1LWT9"/>
<name>A0AAV1LWT9_9NEOP</name>
<dbReference type="InterPro" id="IPR039693">
    <property type="entry name" value="Rtr1/RPAP2"/>
</dbReference>
<dbReference type="Pfam" id="PF04181">
    <property type="entry name" value="RPAP2_Rtr1"/>
    <property type="match status" value="1"/>
</dbReference>
<feature type="compositionally biased region" description="Basic and acidic residues" evidence="13">
    <location>
        <begin position="217"/>
        <end position="242"/>
    </location>
</feature>
<keyword evidence="7 12" id="KW-0904">Protein phosphatase</keyword>
<dbReference type="EC" id="3.1.3.16" evidence="12"/>
<dbReference type="InterPro" id="IPR038534">
    <property type="entry name" value="Rtr1/RPAP2_sf"/>
</dbReference>
<evidence type="ECO:0000256" key="13">
    <source>
        <dbReference type="SAM" id="MobiDB-lite"/>
    </source>
</evidence>
<dbReference type="PANTHER" id="PTHR14732">
    <property type="entry name" value="RNA POLYMERASE II SUBUNIT B1 CTD PHOSPHATASE RPAP2-RELATED"/>
    <property type="match status" value="1"/>
</dbReference>
<evidence type="ECO:0000256" key="9">
    <source>
        <dbReference type="ARBA" id="ARBA00047761"/>
    </source>
</evidence>
<evidence type="ECO:0000313" key="15">
    <source>
        <dbReference type="EMBL" id="CAK1599325.1"/>
    </source>
</evidence>
<dbReference type="InterPro" id="IPR007308">
    <property type="entry name" value="Rtr1/RPAP2_dom"/>
</dbReference>
<keyword evidence="5 12" id="KW-0378">Hydrolase</keyword>
<comment type="catalytic activity">
    <reaction evidence="10 12">
        <text>O-phospho-L-threonyl-[protein] + H2O = L-threonyl-[protein] + phosphate</text>
        <dbReference type="Rhea" id="RHEA:47004"/>
        <dbReference type="Rhea" id="RHEA-COMP:11060"/>
        <dbReference type="Rhea" id="RHEA-COMP:11605"/>
        <dbReference type="ChEBI" id="CHEBI:15377"/>
        <dbReference type="ChEBI" id="CHEBI:30013"/>
        <dbReference type="ChEBI" id="CHEBI:43474"/>
        <dbReference type="ChEBI" id="CHEBI:61977"/>
        <dbReference type="EC" id="3.1.3.16"/>
    </reaction>
</comment>
<dbReference type="GO" id="GO:0043175">
    <property type="term" value="F:RNA polymerase core enzyme binding"/>
    <property type="evidence" value="ECO:0007669"/>
    <property type="project" value="UniProtKB-UniRule"/>
</dbReference>
<comment type="function">
    <text evidence="12">Putative RNA polymerase II subunit B1 C-terminal domain (CTD) phosphatase involved in RNA polymerase II transcription regulation.</text>
</comment>
<evidence type="ECO:0000256" key="1">
    <source>
        <dbReference type="ARBA" id="ARBA00004123"/>
    </source>
</evidence>
<feature type="domain" description="RTR1-type" evidence="14">
    <location>
        <begin position="56"/>
        <end position="141"/>
    </location>
</feature>
<feature type="region of interest" description="Disordered" evidence="13">
    <location>
        <begin position="194"/>
        <end position="249"/>
    </location>
</feature>
<accession>A0AAV1LWT9</accession>
<organism evidence="15 16">
    <name type="scientific">Parnassius mnemosyne</name>
    <name type="common">clouded apollo</name>
    <dbReference type="NCBI Taxonomy" id="213953"/>
    <lineage>
        <taxon>Eukaryota</taxon>
        <taxon>Metazoa</taxon>
        <taxon>Ecdysozoa</taxon>
        <taxon>Arthropoda</taxon>
        <taxon>Hexapoda</taxon>
        <taxon>Insecta</taxon>
        <taxon>Pterygota</taxon>
        <taxon>Neoptera</taxon>
        <taxon>Endopterygota</taxon>
        <taxon>Lepidoptera</taxon>
        <taxon>Glossata</taxon>
        <taxon>Ditrysia</taxon>
        <taxon>Papilionoidea</taxon>
        <taxon>Papilionidae</taxon>
        <taxon>Parnassiinae</taxon>
        <taxon>Parnassini</taxon>
        <taxon>Parnassius</taxon>
        <taxon>Driopa</taxon>
    </lineage>
</organism>
<evidence type="ECO:0000256" key="4">
    <source>
        <dbReference type="ARBA" id="ARBA00022771"/>
    </source>
</evidence>
<evidence type="ECO:0000313" key="16">
    <source>
        <dbReference type="Proteomes" id="UP001314205"/>
    </source>
</evidence>
<keyword evidence="4 12" id="KW-0863">Zinc-finger</keyword>
<feature type="compositionally biased region" description="Polar residues" evidence="13">
    <location>
        <begin position="200"/>
        <end position="216"/>
    </location>
</feature>
<dbReference type="GO" id="GO:0005634">
    <property type="term" value="C:nucleus"/>
    <property type="evidence" value="ECO:0007669"/>
    <property type="project" value="UniProtKB-SubCell"/>
</dbReference>
<dbReference type="Proteomes" id="UP001314205">
    <property type="component" value="Unassembled WGS sequence"/>
</dbReference>